<sequence length="263" mass="29274">MKVPRDISGALLESLKALGLTKYEALVYIGLLRVAGATATEVHETSGVPRASVYPVLDRLIEKELVSVSHTTPKRFDAIPPDRGIENLMHRIEADAESAKLALDTIYREKGPEVRGNQELIWTIYGEENIRTRLADMFKHAEQSVAMLATWELLQGSVLEVLTSVPESVDVEIVTDCWKGEQPPRFRIRLPLSESFHEVRSAQGKPLPYERSGVFLVDNTRTLVWLGSKSEQPSALYSESAGLVQFVRRHLASVTEHMSAAGQ</sequence>
<dbReference type="InterPro" id="IPR002831">
    <property type="entry name" value="Tscrpt_reg_TrmB_N"/>
</dbReference>
<evidence type="ECO:0000313" key="3">
    <source>
        <dbReference type="Proteomes" id="UP001626603"/>
    </source>
</evidence>
<reference evidence="2 3" key="1">
    <citation type="submission" date="2023-10" db="EMBL/GenBank/DDBJ databases">
        <title>The complete genome sequence of Methanoculleus palmolei DSM 4273.</title>
        <authorList>
            <person name="Lai S.-J."/>
            <person name="You Y.-T."/>
            <person name="Chen S.-C."/>
        </authorList>
    </citation>
    <scope>NUCLEOTIDE SEQUENCE [LARGE SCALE GENOMIC DNA]</scope>
    <source>
        <strain evidence="2 3">DSM 4273</strain>
    </source>
</reference>
<accession>A0ABD8A6K8</accession>
<dbReference type="PANTHER" id="PTHR34293">
    <property type="entry name" value="HTH-TYPE TRANSCRIPTIONAL REGULATOR TRMBL2"/>
    <property type="match status" value="1"/>
</dbReference>
<dbReference type="SUPFAM" id="SSF46785">
    <property type="entry name" value="Winged helix' DNA-binding domain"/>
    <property type="match status" value="1"/>
</dbReference>
<name>A0ABD8A6K8_9EURY</name>
<dbReference type="EMBL" id="CP137641">
    <property type="protein sequence ID" value="WOX55174.1"/>
    <property type="molecule type" value="Genomic_DNA"/>
</dbReference>
<keyword evidence="3" id="KW-1185">Reference proteome</keyword>
<dbReference type="InterPro" id="IPR036388">
    <property type="entry name" value="WH-like_DNA-bd_sf"/>
</dbReference>
<dbReference type="InterPro" id="IPR036390">
    <property type="entry name" value="WH_DNA-bd_sf"/>
</dbReference>
<feature type="domain" description="Transcription regulator TrmB N-terminal" evidence="1">
    <location>
        <begin position="15"/>
        <end position="81"/>
    </location>
</feature>
<dbReference type="PANTHER" id="PTHR34293:SF1">
    <property type="entry name" value="HTH-TYPE TRANSCRIPTIONAL REGULATOR TRMBL2"/>
    <property type="match status" value="1"/>
</dbReference>
<evidence type="ECO:0000259" key="1">
    <source>
        <dbReference type="Pfam" id="PF01978"/>
    </source>
</evidence>
<dbReference type="InterPro" id="IPR051797">
    <property type="entry name" value="TrmB-like"/>
</dbReference>
<gene>
    <name evidence="2" type="ORF">R6Y95_06795</name>
</gene>
<proteinExistence type="predicted"/>
<protein>
    <submittedName>
        <fullName evidence="2">Helix-turn-helix domain-containing protein</fullName>
    </submittedName>
</protein>
<dbReference type="Proteomes" id="UP001626603">
    <property type="component" value="Chromosome"/>
</dbReference>
<dbReference type="AlphaFoldDB" id="A0ABD8A6K8"/>
<organism evidence="2 3">
    <name type="scientific">Methanoculleus palmolei</name>
    <dbReference type="NCBI Taxonomy" id="72612"/>
    <lineage>
        <taxon>Archaea</taxon>
        <taxon>Methanobacteriati</taxon>
        <taxon>Methanobacteriota</taxon>
        <taxon>Stenosarchaea group</taxon>
        <taxon>Methanomicrobia</taxon>
        <taxon>Methanomicrobiales</taxon>
        <taxon>Methanomicrobiaceae</taxon>
        <taxon>Methanoculleus</taxon>
    </lineage>
</organism>
<evidence type="ECO:0000313" key="2">
    <source>
        <dbReference type="EMBL" id="WOX55174.1"/>
    </source>
</evidence>
<dbReference type="Gene3D" id="1.10.10.10">
    <property type="entry name" value="Winged helix-like DNA-binding domain superfamily/Winged helix DNA-binding domain"/>
    <property type="match status" value="1"/>
</dbReference>
<dbReference type="Pfam" id="PF01978">
    <property type="entry name" value="TrmB"/>
    <property type="match status" value="1"/>
</dbReference>